<dbReference type="Proteomes" id="UP000321250">
    <property type="component" value="Unassembled WGS sequence"/>
</dbReference>
<feature type="chain" id="PRO_5022970034" description="Porin family protein" evidence="1">
    <location>
        <begin position="19"/>
        <end position="157"/>
    </location>
</feature>
<evidence type="ECO:0000256" key="1">
    <source>
        <dbReference type="SAM" id="SignalP"/>
    </source>
</evidence>
<sequence length="157" mass="16156">MTVLAAAATVACAMPAAAQVGVEANGARADGHWGGELGVGYSVGLAGFKITPSAGALIYAGDNDRYETQDNGGSSRCRDLSTGQYADKARCDDTRVKPYGRVEATYSIPLFATVGAGVRVGRDVRPYGIVAMPLAPLLKLKGNAGPHYFAAGLTLGY</sequence>
<organism evidence="2 3">
    <name type="scientific">Sphingomonas ginsenosidivorax</name>
    <dbReference type="NCBI Taxonomy" id="862135"/>
    <lineage>
        <taxon>Bacteria</taxon>
        <taxon>Pseudomonadati</taxon>
        <taxon>Pseudomonadota</taxon>
        <taxon>Alphaproteobacteria</taxon>
        <taxon>Sphingomonadales</taxon>
        <taxon>Sphingomonadaceae</taxon>
        <taxon>Sphingomonas</taxon>
    </lineage>
</organism>
<protein>
    <recommendedName>
        <fullName evidence="4">Porin family protein</fullName>
    </recommendedName>
</protein>
<dbReference type="EMBL" id="VOQR01000001">
    <property type="protein sequence ID" value="TXC72821.1"/>
    <property type="molecule type" value="Genomic_DNA"/>
</dbReference>
<evidence type="ECO:0000313" key="2">
    <source>
        <dbReference type="EMBL" id="TXC72821.1"/>
    </source>
</evidence>
<proteinExistence type="predicted"/>
<dbReference type="AlphaFoldDB" id="A0A5C6UKX4"/>
<keyword evidence="3" id="KW-1185">Reference proteome</keyword>
<evidence type="ECO:0000313" key="3">
    <source>
        <dbReference type="Proteomes" id="UP000321250"/>
    </source>
</evidence>
<evidence type="ECO:0008006" key="4">
    <source>
        <dbReference type="Google" id="ProtNLM"/>
    </source>
</evidence>
<accession>A0A5C6UKX4</accession>
<feature type="signal peptide" evidence="1">
    <location>
        <begin position="1"/>
        <end position="18"/>
    </location>
</feature>
<gene>
    <name evidence="2" type="ORF">FSB78_07420</name>
</gene>
<name>A0A5C6UKX4_9SPHN</name>
<comment type="caution">
    <text evidence="2">The sequence shown here is derived from an EMBL/GenBank/DDBJ whole genome shotgun (WGS) entry which is preliminary data.</text>
</comment>
<keyword evidence="1" id="KW-0732">Signal</keyword>
<reference evidence="2 3" key="1">
    <citation type="journal article" date="2013" name="Antonie Van Leeuwenhoek">
        <title>Sphingomonas ginsenosidivorax sp. nov., with the ability to transform ginsenosides.</title>
        <authorList>
            <person name="Jin X.F."/>
            <person name="Kim J.K."/>
            <person name="Liu Q.M."/>
            <person name="Kang M.S."/>
            <person name="He D."/>
            <person name="Jin F.X."/>
            <person name="Kim S.C."/>
            <person name="Im W.T."/>
        </authorList>
    </citation>
    <scope>NUCLEOTIDE SEQUENCE [LARGE SCALE GENOMIC DNA]</scope>
    <source>
        <strain evidence="2 3">KHI67</strain>
    </source>
</reference>
<dbReference type="OrthoDB" id="7427117at2"/>